<evidence type="ECO:0000313" key="3">
    <source>
        <dbReference type="Proteomes" id="UP001362999"/>
    </source>
</evidence>
<dbReference type="AlphaFoldDB" id="A0AAV9ZT24"/>
<comment type="caution">
    <text evidence="2">The sequence shown here is derived from an EMBL/GenBank/DDBJ whole genome shotgun (WGS) entry which is preliminary data.</text>
</comment>
<evidence type="ECO:0000256" key="1">
    <source>
        <dbReference type="SAM" id="MobiDB-lite"/>
    </source>
</evidence>
<organism evidence="2 3">
    <name type="scientific">Favolaschia claudopus</name>
    <dbReference type="NCBI Taxonomy" id="2862362"/>
    <lineage>
        <taxon>Eukaryota</taxon>
        <taxon>Fungi</taxon>
        <taxon>Dikarya</taxon>
        <taxon>Basidiomycota</taxon>
        <taxon>Agaricomycotina</taxon>
        <taxon>Agaricomycetes</taxon>
        <taxon>Agaricomycetidae</taxon>
        <taxon>Agaricales</taxon>
        <taxon>Marasmiineae</taxon>
        <taxon>Mycenaceae</taxon>
        <taxon>Favolaschia</taxon>
    </lineage>
</organism>
<feature type="region of interest" description="Disordered" evidence="1">
    <location>
        <begin position="295"/>
        <end position="316"/>
    </location>
</feature>
<keyword evidence="3" id="KW-1185">Reference proteome</keyword>
<gene>
    <name evidence="2" type="ORF">R3P38DRAFT_2803618</name>
</gene>
<proteinExistence type="predicted"/>
<dbReference type="Proteomes" id="UP001362999">
    <property type="component" value="Unassembled WGS sequence"/>
</dbReference>
<reference evidence="2 3" key="1">
    <citation type="journal article" date="2024" name="J Genomics">
        <title>Draft genome sequencing and assembly of Favolaschia claudopus CIRM-BRFM 2984 isolated from oak limbs.</title>
        <authorList>
            <person name="Navarro D."/>
            <person name="Drula E."/>
            <person name="Chaduli D."/>
            <person name="Cazenave R."/>
            <person name="Ahrendt S."/>
            <person name="Wang J."/>
            <person name="Lipzen A."/>
            <person name="Daum C."/>
            <person name="Barry K."/>
            <person name="Grigoriev I.V."/>
            <person name="Favel A."/>
            <person name="Rosso M.N."/>
            <person name="Martin F."/>
        </authorList>
    </citation>
    <scope>NUCLEOTIDE SEQUENCE [LARGE SCALE GENOMIC DNA]</scope>
    <source>
        <strain evidence="2 3">CIRM-BRFM 2984</strain>
    </source>
</reference>
<dbReference type="EMBL" id="JAWWNJ010000115">
    <property type="protein sequence ID" value="KAK6991936.1"/>
    <property type="molecule type" value="Genomic_DNA"/>
</dbReference>
<protein>
    <submittedName>
        <fullName evidence="2">Uncharacterized protein</fullName>
    </submittedName>
</protein>
<accession>A0AAV9ZT24</accession>
<sequence>MSLLSADSRRRLSASNIDAQALRSPPPTPTPSSHFFRFPSCAHVTLTTRRCVVASLKPKDDAADLTASASCAAVSARAPSLPRSPHSRLVHPAAITRQRLLNPPRRNEFSISLIQMRRNNAFNQMKIFFLLFCDALNLGVQIIPSVFNRKTVKFSTVTLVSAPSLKRSHPSRLRGTCARFPGGIRTDPSSLLILPATVENENKASVRCPKKQGNFVRPIPSTSGFQFKYHFKPRTWIGLGAMSGIPGLTSVRDFWLITMRLGSSYQACIRLGTRLSSYARYRWYNSRVSTSKRPKPCFPAVNAQNTSTAPRRSPAASFACRKRRDSRGVNLAHFCASRGAWRRSDDAGAKRSSVYLVDARSAEVTLSALVWCRGGQRPRCGIAGSGLEGNRTAGERGFGGKYDVGVGPTVQRSGRRMRLEVEAGRGRARNGGGGVSKVRKGEGICSRTFIPITLQSRATINIIIKIHVVGFPFNFDPFPFNSRPSNDHLGLSTHRRFQILVQYSGAASETSQSLDILNNIIKMEMPSDGFYSSIIPHCRSLWCWPGNVTRAGHHQYYHFNANYQISKSSIVPNLAAKPLTMLISIRVAL</sequence>
<evidence type="ECO:0000313" key="2">
    <source>
        <dbReference type="EMBL" id="KAK6991936.1"/>
    </source>
</evidence>
<name>A0AAV9ZT24_9AGAR</name>